<proteinExistence type="predicted"/>
<protein>
    <submittedName>
        <fullName evidence="1">Uncharacterized protein</fullName>
    </submittedName>
</protein>
<reference evidence="1" key="1">
    <citation type="submission" date="2018-04" db="EMBL/GenBank/DDBJ databases">
        <title>WGS assembly of Panicum hallii.</title>
        <authorList>
            <person name="Lovell J."/>
            <person name="Jenkins J."/>
            <person name="Lowry D."/>
            <person name="Mamidi S."/>
            <person name="Sreedasyam A."/>
            <person name="Weng X."/>
            <person name="Barry K."/>
            <person name="Bonette J."/>
            <person name="Campitelli B."/>
            <person name="Daum C."/>
            <person name="Gordon S."/>
            <person name="Gould B."/>
            <person name="Lipzen A."/>
            <person name="Macqueen A."/>
            <person name="Palacio-Mejia J."/>
            <person name="Plott C."/>
            <person name="Shakirov E."/>
            <person name="Shu S."/>
            <person name="Yoshinaga Y."/>
            <person name="Zane M."/>
            <person name="Rokhsar D."/>
            <person name="Grimwood J."/>
            <person name="Schmutz J."/>
            <person name="Juenger T."/>
        </authorList>
    </citation>
    <scope>NUCLEOTIDE SEQUENCE [LARGE SCALE GENOMIC DNA]</scope>
    <source>
        <strain evidence="1">FIL2</strain>
    </source>
</reference>
<name>A0A2T8IP62_9POAL</name>
<evidence type="ECO:0000313" key="1">
    <source>
        <dbReference type="EMBL" id="PVH39472.1"/>
    </source>
</evidence>
<dbReference type="EMBL" id="CM008050">
    <property type="protein sequence ID" value="PVH39472.1"/>
    <property type="molecule type" value="Genomic_DNA"/>
</dbReference>
<dbReference type="AlphaFoldDB" id="A0A2T8IP62"/>
<gene>
    <name evidence="1" type="ORF">PAHAL_5G511000</name>
</gene>
<sequence>MEYRPPRTLPARALLLAAPSRSAPLGGPQSEATAPRLAATALHGGRHRLAVSSSIADAATLFGFAAGQNHHPSPGVSPFLPCPEPHVLLPAVRGIFRRHDPIVVIAVADIDGKAKEALRVAADPAVNRTALVLLPRSSSVSKVLRMATLKLA</sequence>
<accession>A0A2T8IP62</accession>
<dbReference type="Gramene" id="PVH39472">
    <property type="protein sequence ID" value="PVH39472"/>
    <property type="gene ID" value="PAHAL_5G511000"/>
</dbReference>
<dbReference type="Proteomes" id="UP000243499">
    <property type="component" value="Chromosome 5"/>
</dbReference>
<organism evidence="1">
    <name type="scientific">Panicum hallii</name>
    <dbReference type="NCBI Taxonomy" id="206008"/>
    <lineage>
        <taxon>Eukaryota</taxon>
        <taxon>Viridiplantae</taxon>
        <taxon>Streptophyta</taxon>
        <taxon>Embryophyta</taxon>
        <taxon>Tracheophyta</taxon>
        <taxon>Spermatophyta</taxon>
        <taxon>Magnoliopsida</taxon>
        <taxon>Liliopsida</taxon>
        <taxon>Poales</taxon>
        <taxon>Poaceae</taxon>
        <taxon>PACMAD clade</taxon>
        <taxon>Panicoideae</taxon>
        <taxon>Panicodae</taxon>
        <taxon>Paniceae</taxon>
        <taxon>Panicinae</taxon>
        <taxon>Panicum</taxon>
        <taxon>Panicum sect. Panicum</taxon>
    </lineage>
</organism>